<keyword evidence="1" id="KW-0378">Hydrolase</keyword>
<dbReference type="AlphaFoldDB" id="A0A7W7YRA7"/>
<dbReference type="GO" id="GO:0071973">
    <property type="term" value="P:bacterial-type flagellum-dependent cell motility"/>
    <property type="evidence" value="ECO:0007669"/>
    <property type="project" value="TreeGrafter"/>
</dbReference>
<dbReference type="Gene3D" id="1.10.530.10">
    <property type="match status" value="1"/>
</dbReference>
<feature type="region of interest" description="Disordered" evidence="2">
    <location>
        <begin position="457"/>
        <end position="495"/>
    </location>
</feature>
<evidence type="ECO:0000313" key="5">
    <source>
        <dbReference type="Proteomes" id="UP000535406"/>
    </source>
</evidence>
<dbReference type="InterPro" id="IPR051056">
    <property type="entry name" value="Glycosyl_Hydrolase_73"/>
</dbReference>
<dbReference type="PANTHER" id="PTHR33308:SF9">
    <property type="entry name" value="PEPTIDOGLYCAN HYDROLASE FLGJ"/>
    <property type="match status" value="1"/>
</dbReference>
<protein>
    <submittedName>
        <fullName evidence="4">Outer membrane lipoprotein SlyB</fullName>
    </submittedName>
</protein>
<gene>
    <name evidence="4" type="ORF">HNQ66_000177</name>
</gene>
<dbReference type="RefSeq" id="WP_184139915.1">
    <property type="nucleotide sequence ID" value="NZ_JACHIK010000001.1"/>
</dbReference>
<evidence type="ECO:0000313" key="4">
    <source>
        <dbReference type="EMBL" id="MBB5040799.1"/>
    </source>
</evidence>
<dbReference type="InterPro" id="IPR002901">
    <property type="entry name" value="MGlyc_endo_b_GlcNAc-like_dom"/>
</dbReference>
<name>A0A7W7YRA7_9HYPH</name>
<comment type="caution">
    <text evidence="4">The sequence shown here is derived from an EMBL/GenBank/DDBJ whole genome shotgun (WGS) entry which is preliminary data.</text>
</comment>
<keyword evidence="4" id="KW-0449">Lipoprotein</keyword>
<evidence type="ECO:0000256" key="2">
    <source>
        <dbReference type="SAM" id="MobiDB-lite"/>
    </source>
</evidence>
<dbReference type="GO" id="GO:0004040">
    <property type="term" value="F:amidase activity"/>
    <property type="evidence" value="ECO:0007669"/>
    <property type="project" value="InterPro"/>
</dbReference>
<organism evidence="4 5">
    <name type="scientific">Shinella fusca</name>
    <dbReference type="NCBI Taxonomy" id="544480"/>
    <lineage>
        <taxon>Bacteria</taxon>
        <taxon>Pseudomonadati</taxon>
        <taxon>Pseudomonadota</taxon>
        <taxon>Alphaproteobacteria</taxon>
        <taxon>Hyphomicrobiales</taxon>
        <taxon>Rhizobiaceae</taxon>
        <taxon>Shinella</taxon>
    </lineage>
</organism>
<feature type="domain" description="Mannosyl-glycoprotein endo-beta-N-acetylglucosamidase-like" evidence="3">
    <location>
        <begin position="1"/>
        <end position="150"/>
    </location>
</feature>
<evidence type="ECO:0000259" key="3">
    <source>
        <dbReference type="SMART" id="SM00047"/>
    </source>
</evidence>
<reference evidence="4 5" key="1">
    <citation type="submission" date="2020-08" db="EMBL/GenBank/DDBJ databases">
        <title>Genomic Encyclopedia of Type Strains, Phase IV (KMG-IV): sequencing the most valuable type-strain genomes for metagenomic binning, comparative biology and taxonomic classification.</title>
        <authorList>
            <person name="Goeker M."/>
        </authorList>
    </citation>
    <scope>NUCLEOTIDE SEQUENCE [LARGE SCALE GENOMIC DNA]</scope>
    <source>
        <strain evidence="4 5">DSM 21319</strain>
    </source>
</reference>
<dbReference type="Proteomes" id="UP000535406">
    <property type="component" value="Unassembled WGS sequence"/>
</dbReference>
<dbReference type="PANTHER" id="PTHR33308">
    <property type="entry name" value="PEPTIDOGLYCAN HYDROLASE FLGJ"/>
    <property type="match status" value="1"/>
</dbReference>
<dbReference type="SMART" id="SM00047">
    <property type="entry name" value="LYZ2"/>
    <property type="match status" value="1"/>
</dbReference>
<sequence length="495" mass="51083">MANNRQRFFSEAYSAARAAGLSDPQARLAASQAALETNFGKSAVRNNYFGIKAGPAWGGDAFTARTWEDEGGRAVRQNARFRAYDHPAESFRDWASTVARRWGDALTAPTFSEAVSGLRYGQPGGYATDRKYGAKLQSINDRYGRDAEIDGLLAEGRIPTPTFADRPGTGINQSDSATGIMAAINPATPMSVTRGVLSEPGMGVSAVAERGLSPAGEASGLLSYRAPEDMASMQAKANLGRQRLEAANGSLNLTSAQTADAMKRRDAALGILHASNPVDAINAVSPLSSPAVTPSTLANAYSQMAGSMGQAGVLGLSGQKVLDLDNDPLGVRGKLAPAPGALAVESMPTVDTTVAGPATSVAINTPQTTGRVSQPVGLLSNDEYGMVRDQQQRLSEMGTNRAIQTKQALKKGLSAFGGGVLGGLIAGPIGSVVGGLLGPAIVNGGILTGRGTNYFPATPSGPVKGDGKQTDYGRSVQKSSGQYDRAVKSGSAGLY</sequence>
<dbReference type="Pfam" id="PF01832">
    <property type="entry name" value="Glucosaminidase"/>
    <property type="match status" value="1"/>
</dbReference>
<evidence type="ECO:0000256" key="1">
    <source>
        <dbReference type="ARBA" id="ARBA00022801"/>
    </source>
</evidence>
<keyword evidence="5" id="KW-1185">Reference proteome</keyword>
<dbReference type="EMBL" id="JACHIK010000001">
    <property type="protein sequence ID" value="MBB5040799.1"/>
    <property type="molecule type" value="Genomic_DNA"/>
</dbReference>
<accession>A0A7W7YRA7</accession>
<proteinExistence type="predicted"/>